<dbReference type="InterPro" id="IPR013898">
    <property type="entry name" value="Atg43"/>
</dbReference>
<keyword evidence="3" id="KW-1185">Reference proteome</keyword>
<proteinExistence type="predicted"/>
<feature type="region of interest" description="Disordered" evidence="1">
    <location>
        <begin position="14"/>
        <end position="63"/>
    </location>
</feature>
<dbReference type="Pfam" id="PF08589">
    <property type="entry name" value="ATG43"/>
    <property type="match status" value="1"/>
</dbReference>
<organism evidence="2 3">
    <name type="scientific">Parascedosporium putredinis</name>
    <dbReference type="NCBI Taxonomy" id="1442378"/>
    <lineage>
        <taxon>Eukaryota</taxon>
        <taxon>Fungi</taxon>
        <taxon>Dikarya</taxon>
        <taxon>Ascomycota</taxon>
        <taxon>Pezizomycotina</taxon>
        <taxon>Sordariomycetes</taxon>
        <taxon>Hypocreomycetidae</taxon>
        <taxon>Microascales</taxon>
        <taxon>Microascaceae</taxon>
        <taxon>Parascedosporium</taxon>
    </lineage>
</organism>
<protein>
    <submittedName>
        <fullName evidence="2">Uncharacterized protein</fullName>
    </submittedName>
</protein>
<dbReference type="AlphaFoldDB" id="A0A9P1MFW9"/>
<evidence type="ECO:0000256" key="1">
    <source>
        <dbReference type="SAM" id="MobiDB-lite"/>
    </source>
</evidence>
<name>A0A9P1MFW9_9PEZI</name>
<dbReference type="PANTHER" id="PTHR38699">
    <property type="entry name" value="CHROMOSOME 1, WHOLE GENOME SHOTGUN SEQUENCE"/>
    <property type="match status" value="1"/>
</dbReference>
<evidence type="ECO:0000313" key="2">
    <source>
        <dbReference type="EMBL" id="CAI4219238.1"/>
    </source>
</evidence>
<dbReference type="PANTHER" id="PTHR38699:SF1">
    <property type="entry name" value="MITOPHAGY RECEPTOR ATG43"/>
    <property type="match status" value="1"/>
</dbReference>
<accession>A0A9P1MFW9</accession>
<dbReference type="EMBL" id="CALLCH030000019">
    <property type="protein sequence ID" value="CAI4219238.1"/>
    <property type="molecule type" value="Genomic_DNA"/>
</dbReference>
<sequence length="132" mass="14981">MDDFATQAAEIIQVAHINRNPDPRRDINPSTAASKREPVSLVIDSDDDDEDSPYVVRKPPSSSPIPDLRFEQSYLRSISKAQTWWEVAFITVKDQVRFATPPSGRPREGLTIRTLFDYPRKPSSILVDRLLS</sequence>
<evidence type="ECO:0000313" key="3">
    <source>
        <dbReference type="Proteomes" id="UP000838763"/>
    </source>
</evidence>
<dbReference type="OrthoDB" id="2430343at2759"/>
<reference evidence="2" key="1">
    <citation type="submission" date="2022-11" db="EMBL/GenBank/DDBJ databases">
        <authorList>
            <person name="Scott C."/>
            <person name="Bruce N."/>
        </authorList>
    </citation>
    <scope>NUCLEOTIDE SEQUENCE</scope>
</reference>
<dbReference type="Proteomes" id="UP000838763">
    <property type="component" value="Unassembled WGS sequence"/>
</dbReference>
<comment type="caution">
    <text evidence="2">The sequence shown here is derived from an EMBL/GenBank/DDBJ whole genome shotgun (WGS) entry which is preliminary data.</text>
</comment>
<dbReference type="GO" id="GO:0000423">
    <property type="term" value="P:mitophagy"/>
    <property type="evidence" value="ECO:0007669"/>
    <property type="project" value="InterPro"/>
</dbReference>
<dbReference type="GO" id="GO:0140580">
    <property type="term" value="F:mitochondrion autophagosome adaptor activity"/>
    <property type="evidence" value="ECO:0007669"/>
    <property type="project" value="InterPro"/>
</dbReference>
<gene>
    <name evidence="2" type="ORF">PPNO1_LOCUS8807</name>
</gene>